<proteinExistence type="predicted"/>
<dbReference type="InterPro" id="IPR046341">
    <property type="entry name" value="SET_dom_sf"/>
</dbReference>
<organism evidence="1 2">
    <name type="scientific">Champsocephalus esox</name>
    <name type="common">pike icefish</name>
    <dbReference type="NCBI Taxonomy" id="159716"/>
    <lineage>
        <taxon>Eukaryota</taxon>
        <taxon>Metazoa</taxon>
        <taxon>Chordata</taxon>
        <taxon>Craniata</taxon>
        <taxon>Vertebrata</taxon>
        <taxon>Euteleostomi</taxon>
        <taxon>Actinopterygii</taxon>
        <taxon>Neopterygii</taxon>
        <taxon>Teleostei</taxon>
        <taxon>Neoteleostei</taxon>
        <taxon>Acanthomorphata</taxon>
        <taxon>Eupercaria</taxon>
        <taxon>Perciformes</taxon>
        <taxon>Notothenioidei</taxon>
        <taxon>Channichthyidae</taxon>
        <taxon>Champsocephalus</taxon>
    </lineage>
</organism>
<comment type="caution">
    <text evidence="1">The sequence shown here is derived from an EMBL/GenBank/DDBJ whole genome shotgun (WGS) entry which is preliminary data.</text>
</comment>
<accession>A0AAN8C1Y8</accession>
<reference evidence="1 2" key="1">
    <citation type="journal article" date="2023" name="Mol. Biol. Evol.">
        <title>Genomics of Secondarily Temperate Adaptation in the Only Non-Antarctic Icefish.</title>
        <authorList>
            <person name="Rivera-Colon A.G."/>
            <person name="Rayamajhi N."/>
            <person name="Minhas B.F."/>
            <person name="Madrigal G."/>
            <person name="Bilyk K.T."/>
            <person name="Yoon V."/>
            <person name="Hune M."/>
            <person name="Gregory S."/>
            <person name="Cheng C.H.C."/>
            <person name="Catchen J.M."/>
        </authorList>
    </citation>
    <scope>NUCLEOTIDE SEQUENCE [LARGE SCALE GENOMIC DNA]</scope>
    <source>
        <strain evidence="1">JC2023a</strain>
    </source>
</reference>
<dbReference type="AlphaFoldDB" id="A0AAN8C1Y8"/>
<gene>
    <name evidence="1" type="ORF">CesoFtcFv8_011113</name>
</gene>
<evidence type="ECO:0000313" key="2">
    <source>
        <dbReference type="Proteomes" id="UP001335648"/>
    </source>
</evidence>
<name>A0AAN8C1Y8_9TELE</name>
<dbReference type="Gene3D" id="2.170.270.10">
    <property type="entry name" value="SET domain"/>
    <property type="match status" value="1"/>
</dbReference>
<dbReference type="Proteomes" id="UP001335648">
    <property type="component" value="Unassembled WGS sequence"/>
</dbReference>
<protein>
    <submittedName>
        <fullName evidence="1">Uncharacterized protein</fullName>
    </submittedName>
</protein>
<keyword evidence="2" id="KW-1185">Reference proteome</keyword>
<evidence type="ECO:0000313" key="1">
    <source>
        <dbReference type="EMBL" id="KAK5894420.1"/>
    </source>
</evidence>
<dbReference type="EMBL" id="JAULUE010002054">
    <property type="protein sequence ID" value="KAK5894420.1"/>
    <property type="molecule type" value="Genomic_DNA"/>
</dbReference>
<sequence>MGNVKFALDTGPDTPGNSWLKYVRSAPSFEEQNLAACHLTGDQVSDMTGMSCFDWSSEYERNQQYVDSNRQGG</sequence>